<reference evidence="2" key="1">
    <citation type="submission" date="2016-11" db="EMBL/GenBank/DDBJ databases">
        <authorList>
            <person name="Jaros S."/>
            <person name="Januszkiewicz K."/>
            <person name="Wedrychowicz H."/>
        </authorList>
    </citation>
    <scope>NUCLEOTIDE SEQUENCE [LARGE SCALE GENOMIC DNA]</scope>
    <source>
        <strain evidence="2">DSM 4029</strain>
    </source>
</reference>
<dbReference type="Proteomes" id="UP000184089">
    <property type="component" value="Unassembled WGS sequence"/>
</dbReference>
<dbReference type="AlphaFoldDB" id="A0AAQ1MG04"/>
<protein>
    <submittedName>
        <fullName evidence="1">Uncharacterized protein</fullName>
    </submittedName>
</protein>
<dbReference type="RefSeq" id="WP_044993337.1">
    <property type="nucleotide sequence ID" value="NZ_FQVY01000004.1"/>
</dbReference>
<comment type="caution">
    <text evidence="1">The sequence shown here is derived from an EMBL/GenBank/DDBJ whole genome shotgun (WGS) entry which is preliminary data.</text>
</comment>
<gene>
    <name evidence="1" type="ORF">SAMN05444424_2622</name>
</gene>
<proteinExistence type="predicted"/>
<evidence type="ECO:0000313" key="1">
    <source>
        <dbReference type="EMBL" id="SHG51420.1"/>
    </source>
</evidence>
<accession>A0AAQ1MG04</accession>
<organism evidence="1 2">
    <name type="scientific">Bittarella massiliensis</name>
    <name type="common">ex Durand et al. 2017</name>
    <dbReference type="NCBI Taxonomy" id="1720313"/>
    <lineage>
        <taxon>Bacteria</taxon>
        <taxon>Bacillati</taxon>
        <taxon>Bacillota</taxon>
        <taxon>Clostridia</taxon>
        <taxon>Eubacteriales</taxon>
        <taxon>Oscillospiraceae</taxon>
        <taxon>Bittarella (ex Durand et al. 2017)</taxon>
    </lineage>
</organism>
<evidence type="ECO:0000313" key="2">
    <source>
        <dbReference type="Proteomes" id="UP000184089"/>
    </source>
</evidence>
<dbReference type="EMBL" id="FQVY01000004">
    <property type="protein sequence ID" value="SHG51420.1"/>
    <property type="molecule type" value="Genomic_DNA"/>
</dbReference>
<name>A0AAQ1MG04_9FIRM</name>
<sequence>MIYPCMECPKHNECFDHDKCIHYRKAKQAAEELKRKEREWRDGYNAKTVIEIERTERIRKRKGR</sequence>